<dbReference type="AlphaFoldDB" id="A0A934NRC2"/>
<evidence type="ECO:0000256" key="1">
    <source>
        <dbReference type="ARBA" id="ARBA00023002"/>
    </source>
</evidence>
<comment type="caution">
    <text evidence="4">The sequence shown here is derived from an EMBL/GenBank/DDBJ whole genome shotgun (WGS) entry which is preliminary data.</text>
</comment>
<evidence type="ECO:0000313" key="4">
    <source>
        <dbReference type="EMBL" id="MBJ8339912.1"/>
    </source>
</evidence>
<feature type="domain" description="FAD-binding" evidence="3">
    <location>
        <begin position="2"/>
        <end position="347"/>
    </location>
</feature>
<dbReference type="SUPFAM" id="SSF51905">
    <property type="entry name" value="FAD/NAD(P)-binding domain"/>
    <property type="match status" value="1"/>
</dbReference>
<dbReference type="Gene3D" id="3.50.50.60">
    <property type="entry name" value="FAD/NAD(P)-binding domain"/>
    <property type="match status" value="1"/>
</dbReference>
<dbReference type="EMBL" id="JAEMNV010000004">
    <property type="protein sequence ID" value="MBJ8339912.1"/>
    <property type="molecule type" value="Genomic_DNA"/>
</dbReference>
<dbReference type="PANTHER" id="PTHR13789:SF309">
    <property type="entry name" value="PUTATIVE (AFU_ORTHOLOGUE AFUA_6G14510)-RELATED"/>
    <property type="match status" value="1"/>
</dbReference>
<organism evidence="4 5">
    <name type="scientific">Antrihabitans stalagmiti</name>
    <dbReference type="NCBI Taxonomy" id="2799499"/>
    <lineage>
        <taxon>Bacteria</taxon>
        <taxon>Bacillati</taxon>
        <taxon>Actinomycetota</taxon>
        <taxon>Actinomycetes</taxon>
        <taxon>Mycobacteriales</taxon>
        <taxon>Nocardiaceae</taxon>
        <taxon>Antrihabitans</taxon>
    </lineage>
</organism>
<dbReference type="GO" id="GO:0071949">
    <property type="term" value="F:FAD binding"/>
    <property type="evidence" value="ECO:0007669"/>
    <property type="project" value="InterPro"/>
</dbReference>
<proteinExistence type="predicted"/>
<dbReference type="Proteomes" id="UP000655868">
    <property type="component" value="Unassembled WGS sequence"/>
</dbReference>
<dbReference type="InterPro" id="IPR050493">
    <property type="entry name" value="FAD-dep_Monooxygenase_BioMet"/>
</dbReference>
<name>A0A934NRC2_9NOCA</name>
<evidence type="ECO:0000313" key="5">
    <source>
        <dbReference type="Proteomes" id="UP000655868"/>
    </source>
</evidence>
<evidence type="ECO:0000256" key="2">
    <source>
        <dbReference type="ARBA" id="ARBA00023033"/>
    </source>
</evidence>
<sequence>MTKALIVGGGVAGPVAAMALQRAGIDSTVYERYPRAATDIGAFLTFAVNGMDALRAIDANTVVTGLGFPTPTLVFRSGTGKVLGAIPLGGSLADGTVTHTIKRAELYGALQDEATRRGVAVEYGRTFVSAEPLPGGRVRALFADGSMADGDLLIGADGIRSAVRQVIDPGAPKPRSLPVLNVGGYVPSGQVSVPVEPGTFEMMFGKRCFFAYTLNGNGEIWWFANPPRRQQPTAEEVDAITDAQWRSELRDLLSVDNSPATAIIEATPGEIRAWPTLDLPEVPVWHRDSMIVIGDAAHATSPASGQGASMAIEDAVILAKCLRDQPDTATACSVYETLRRTRVQRIVAAGAKSSNSKAVGPVGRVIRDAMLPMFLRKMAKGGDKSAAVMFDHHIDWDAAISVR</sequence>
<evidence type="ECO:0000259" key="3">
    <source>
        <dbReference type="Pfam" id="PF01494"/>
    </source>
</evidence>
<dbReference type="GO" id="GO:0004497">
    <property type="term" value="F:monooxygenase activity"/>
    <property type="evidence" value="ECO:0007669"/>
    <property type="project" value="UniProtKB-KW"/>
</dbReference>
<protein>
    <submittedName>
        <fullName evidence="4">FAD-dependent monooxygenase</fullName>
    </submittedName>
</protein>
<dbReference type="InterPro" id="IPR002938">
    <property type="entry name" value="FAD-bd"/>
</dbReference>
<reference evidence="4" key="1">
    <citation type="submission" date="2020-12" db="EMBL/GenBank/DDBJ databases">
        <title>Antrihabitans popcorni sp. nov. and Antrihabitans auranticaus sp. nov., isolated from a larva cave.</title>
        <authorList>
            <person name="Lee S.D."/>
            <person name="Kim I.S."/>
        </authorList>
    </citation>
    <scope>NUCLEOTIDE SEQUENCE</scope>
    <source>
        <strain evidence="4">YC3-6</strain>
    </source>
</reference>
<keyword evidence="2 4" id="KW-0503">Monooxygenase</keyword>
<dbReference type="Pfam" id="PF01494">
    <property type="entry name" value="FAD_binding_3"/>
    <property type="match status" value="1"/>
</dbReference>
<gene>
    <name evidence="4" type="ORF">JGU71_13530</name>
</gene>
<dbReference type="InterPro" id="IPR036188">
    <property type="entry name" value="FAD/NAD-bd_sf"/>
</dbReference>
<keyword evidence="5" id="KW-1185">Reference proteome</keyword>
<keyword evidence="1" id="KW-0560">Oxidoreductase</keyword>
<dbReference type="RefSeq" id="WP_199704691.1">
    <property type="nucleotide sequence ID" value="NZ_JAEMNV010000004.1"/>
</dbReference>
<accession>A0A934NRC2</accession>
<dbReference type="PANTHER" id="PTHR13789">
    <property type="entry name" value="MONOOXYGENASE"/>
    <property type="match status" value="1"/>
</dbReference>
<dbReference type="PRINTS" id="PR00420">
    <property type="entry name" value="RNGMNOXGNASE"/>
</dbReference>